<feature type="region of interest" description="Disordered" evidence="1">
    <location>
        <begin position="1"/>
        <end position="57"/>
    </location>
</feature>
<dbReference type="EMBL" id="CAUYUJ010006244">
    <property type="protein sequence ID" value="CAK0816667.1"/>
    <property type="molecule type" value="Genomic_DNA"/>
</dbReference>
<evidence type="ECO:0000313" key="4">
    <source>
        <dbReference type="Proteomes" id="UP001189429"/>
    </source>
</evidence>
<dbReference type="Proteomes" id="UP001189429">
    <property type="component" value="Unassembled WGS sequence"/>
</dbReference>
<keyword evidence="4" id="KW-1185">Reference proteome</keyword>
<comment type="caution">
    <text evidence="2">The sequence shown here is derived from an EMBL/GenBank/DDBJ whole genome shotgun (WGS) entry which is preliminary data.</text>
</comment>
<proteinExistence type="predicted"/>
<feature type="non-terminal residue" evidence="2">
    <location>
        <position position="1"/>
    </location>
</feature>
<gene>
    <name evidence="2" type="ORF">PCOR1329_LOCUS19537</name>
    <name evidence="3" type="ORF">PCOR1329_LOCUS20622</name>
</gene>
<accession>A0ABN9RG23</accession>
<sequence>EDLFKPGPAVKRERSGGEQLVSFEHGGGDKQPVSFERGGGGERSSHVSAAAEERAEDPPVAVGVTDMPVSEFALTKQYVVKGAQPLGRVRDAVARVYTTNLSTQNWYRDLKRPTAMALRQRFNEHAPKIEGRQDIDMSTRYKQLQQWLDDLLGLYKSMTACNDATKPALLHGAAEFFDRLAKPLEAMNLALAPDLAIWK</sequence>
<protein>
    <submittedName>
        <fullName evidence="2">Uncharacterized protein</fullName>
    </submittedName>
</protein>
<organism evidence="2 4">
    <name type="scientific">Prorocentrum cordatum</name>
    <dbReference type="NCBI Taxonomy" id="2364126"/>
    <lineage>
        <taxon>Eukaryota</taxon>
        <taxon>Sar</taxon>
        <taxon>Alveolata</taxon>
        <taxon>Dinophyceae</taxon>
        <taxon>Prorocentrales</taxon>
        <taxon>Prorocentraceae</taxon>
        <taxon>Prorocentrum</taxon>
    </lineage>
</organism>
<dbReference type="EMBL" id="CAUYUJ010006683">
    <property type="protein sequence ID" value="CAK0818281.1"/>
    <property type="molecule type" value="Genomic_DNA"/>
</dbReference>
<evidence type="ECO:0000313" key="3">
    <source>
        <dbReference type="EMBL" id="CAK0818281.1"/>
    </source>
</evidence>
<feature type="compositionally biased region" description="Basic and acidic residues" evidence="1">
    <location>
        <begin position="39"/>
        <end position="57"/>
    </location>
</feature>
<feature type="non-terminal residue" evidence="2">
    <location>
        <position position="199"/>
    </location>
</feature>
<evidence type="ECO:0000256" key="1">
    <source>
        <dbReference type="SAM" id="MobiDB-lite"/>
    </source>
</evidence>
<reference evidence="2" key="1">
    <citation type="submission" date="2023-10" db="EMBL/GenBank/DDBJ databases">
        <authorList>
            <person name="Chen Y."/>
            <person name="Shah S."/>
            <person name="Dougan E. K."/>
            <person name="Thang M."/>
            <person name="Chan C."/>
        </authorList>
    </citation>
    <scope>NUCLEOTIDE SEQUENCE [LARGE SCALE GENOMIC DNA]</scope>
</reference>
<name>A0ABN9RG23_9DINO</name>
<evidence type="ECO:0000313" key="2">
    <source>
        <dbReference type="EMBL" id="CAK0816667.1"/>
    </source>
</evidence>